<evidence type="ECO:0000313" key="3">
    <source>
        <dbReference type="Proteomes" id="UP001247620"/>
    </source>
</evidence>
<dbReference type="InterPro" id="IPR029032">
    <property type="entry name" value="AhpD-like"/>
</dbReference>
<dbReference type="RefSeq" id="WP_310098534.1">
    <property type="nucleotide sequence ID" value="NZ_JAVDUU010000003.1"/>
</dbReference>
<sequence length="149" mass="16902">MSKRLGLQNHLPEAHKLMKELDAVAKSGVDPQYLELIKVRASQLNGCSFCMNMHSYDAIKVGITQEKLFVLSAWEEAKEWFTAEEQVVLRITEEVTRIGDHGISDETYEEAVNLLGEQKLAYILLAAININSWNRVGVGLKMHPIKHRI</sequence>
<dbReference type="InterPro" id="IPR004675">
    <property type="entry name" value="AhpD_core"/>
</dbReference>
<accession>A0ABU1TEH6</accession>
<evidence type="ECO:0000259" key="1">
    <source>
        <dbReference type="Pfam" id="PF02627"/>
    </source>
</evidence>
<proteinExistence type="predicted"/>
<keyword evidence="3" id="KW-1185">Reference proteome</keyword>
<dbReference type="NCBIfam" id="TIGR00778">
    <property type="entry name" value="ahpD_dom"/>
    <property type="match status" value="1"/>
</dbReference>
<dbReference type="InterPro" id="IPR003779">
    <property type="entry name" value="CMD-like"/>
</dbReference>
<name>A0ABU1TEH6_9SPHI</name>
<dbReference type="PANTHER" id="PTHR34846">
    <property type="entry name" value="4-CARBOXYMUCONOLACTONE DECARBOXYLASE FAMILY PROTEIN (AFU_ORTHOLOGUE AFUA_6G11590)"/>
    <property type="match status" value="1"/>
</dbReference>
<gene>
    <name evidence="2" type="ORF">J2W55_003592</name>
</gene>
<dbReference type="SUPFAM" id="SSF69118">
    <property type="entry name" value="AhpD-like"/>
    <property type="match status" value="1"/>
</dbReference>
<reference evidence="2 3" key="1">
    <citation type="submission" date="2023-07" db="EMBL/GenBank/DDBJ databases">
        <title>Sorghum-associated microbial communities from plants grown in Nebraska, USA.</title>
        <authorList>
            <person name="Schachtman D."/>
        </authorList>
    </citation>
    <scope>NUCLEOTIDE SEQUENCE [LARGE SCALE GENOMIC DNA]</scope>
    <source>
        <strain evidence="2 3">3262</strain>
    </source>
</reference>
<organism evidence="2 3">
    <name type="scientific">Mucilaginibacter pocheonensis</name>
    <dbReference type="NCBI Taxonomy" id="398050"/>
    <lineage>
        <taxon>Bacteria</taxon>
        <taxon>Pseudomonadati</taxon>
        <taxon>Bacteroidota</taxon>
        <taxon>Sphingobacteriia</taxon>
        <taxon>Sphingobacteriales</taxon>
        <taxon>Sphingobacteriaceae</taxon>
        <taxon>Mucilaginibacter</taxon>
    </lineage>
</organism>
<dbReference type="PANTHER" id="PTHR34846:SF10">
    <property type="entry name" value="CYTOPLASMIC PROTEIN"/>
    <property type="match status" value="1"/>
</dbReference>
<dbReference type="Gene3D" id="1.20.1290.10">
    <property type="entry name" value="AhpD-like"/>
    <property type="match status" value="1"/>
</dbReference>
<feature type="domain" description="Carboxymuconolactone decarboxylase-like" evidence="1">
    <location>
        <begin position="13"/>
        <end position="92"/>
    </location>
</feature>
<protein>
    <submittedName>
        <fullName evidence="2">AhpD family alkylhydroperoxidase</fullName>
    </submittedName>
</protein>
<comment type="caution">
    <text evidence="2">The sequence shown here is derived from an EMBL/GenBank/DDBJ whole genome shotgun (WGS) entry which is preliminary data.</text>
</comment>
<dbReference type="EMBL" id="JAVDUU010000003">
    <property type="protein sequence ID" value="MDR6943739.1"/>
    <property type="molecule type" value="Genomic_DNA"/>
</dbReference>
<evidence type="ECO:0000313" key="2">
    <source>
        <dbReference type="EMBL" id="MDR6943739.1"/>
    </source>
</evidence>
<dbReference type="Proteomes" id="UP001247620">
    <property type="component" value="Unassembled WGS sequence"/>
</dbReference>
<dbReference type="Pfam" id="PF02627">
    <property type="entry name" value="CMD"/>
    <property type="match status" value="1"/>
</dbReference>